<keyword evidence="1" id="KW-1133">Transmembrane helix</keyword>
<feature type="transmembrane region" description="Helical" evidence="1">
    <location>
        <begin position="236"/>
        <end position="258"/>
    </location>
</feature>
<dbReference type="Pfam" id="PF14897">
    <property type="entry name" value="EpsG"/>
    <property type="match status" value="1"/>
</dbReference>
<gene>
    <name evidence="2" type="ORF">KJB30_04155</name>
</gene>
<evidence type="ECO:0000313" key="2">
    <source>
        <dbReference type="EMBL" id="MBT1070966.1"/>
    </source>
</evidence>
<feature type="transmembrane region" description="Helical" evidence="1">
    <location>
        <begin position="21"/>
        <end position="38"/>
    </location>
</feature>
<accession>A0ABS5U5L8</accession>
<feature type="transmembrane region" description="Helical" evidence="1">
    <location>
        <begin position="270"/>
        <end position="293"/>
    </location>
</feature>
<feature type="transmembrane region" description="Helical" evidence="1">
    <location>
        <begin position="111"/>
        <end position="128"/>
    </location>
</feature>
<reference evidence="2 3" key="1">
    <citation type="submission" date="2021-05" db="EMBL/GenBank/DDBJ databases">
        <title>The draft genome of Geobacter chapellei DSM 13688.</title>
        <authorList>
            <person name="Xu Z."/>
            <person name="Masuda Y."/>
            <person name="Itoh H."/>
            <person name="Senoo K."/>
        </authorList>
    </citation>
    <scope>NUCLEOTIDE SEQUENCE [LARGE SCALE GENOMIC DNA]</scope>
    <source>
        <strain evidence="2 3">DSM 13688</strain>
    </source>
</reference>
<protein>
    <submittedName>
        <fullName evidence="2">EpsG family protein</fullName>
    </submittedName>
</protein>
<dbReference type="Proteomes" id="UP000784128">
    <property type="component" value="Unassembled WGS sequence"/>
</dbReference>
<keyword evidence="3" id="KW-1185">Reference proteome</keyword>
<proteinExistence type="predicted"/>
<comment type="caution">
    <text evidence="2">The sequence shown here is derived from an EMBL/GenBank/DDBJ whole genome shotgun (WGS) entry which is preliminary data.</text>
</comment>
<feature type="transmembrane region" description="Helical" evidence="1">
    <location>
        <begin position="314"/>
        <end position="336"/>
    </location>
</feature>
<organism evidence="2 3">
    <name type="scientific">Pelotalea chapellei</name>
    <dbReference type="NCBI Taxonomy" id="44671"/>
    <lineage>
        <taxon>Bacteria</taxon>
        <taxon>Pseudomonadati</taxon>
        <taxon>Thermodesulfobacteriota</taxon>
        <taxon>Desulfuromonadia</taxon>
        <taxon>Geobacterales</taxon>
        <taxon>Geobacteraceae</taxon>
        <taxon>Pelotalea</taxon>
    </lineage>
</organism>
<feature type="transmembrane region" description="Helical" evidence="1">
    <location>
        <begin position="157"/>
        <end position="182"/>
    </location>
</feature>
<evidence type="ECO:0000256" key="1">
    <source>
        <dbReference type="SAM" id="Phobius"/>
    </source>
</evidence>
<sequence length="342" mass="40059">MSSTIDIKVNGHCTPNTSVRYRTFLIFLLFALVGLFYIESGVDFENYVNYFDVVRTYDYNDLLINRIEPFFGLLTFILVRFFISNFWVYFFLLIISIFLKSYILSRIEQSWFSFSLIICFYLFRYFPLYELTQIRVSIAIGFVMIAFLLSGMRLRCIFFLVACLTHYSILVLLPLLLILYISERFSSEYQSNENLIWMLTIICFSVAGLGAHSVLQYLTPYFSVLQIYDTKSFGEVSVSPFSATILIDIVGIISALAIQQYMTPSTRFWIYAQVLGIICFYSFIDFPIVAYRVKELFSIFWIFYIFKAVQHEGLVRLHAFLFTIICSVSYLYFYFIGASAIF</sequence>
<dbReference type="EMBL" id="JAHDYS010000003">
    <property type="protein sequence ID" value="MBT1070966.1"/>
    <property type="molecule type" value="Genomic_DNA"/>
</dbReference>
<keyword evidence="1" id="KW-0472">Membrane</keyword>
<feature type="transmembrane region" description="Helical" evidence="1">
    <location>
        <begin position="70"/>
        <end position="99"/>
    </location>
</feature>
<name>A0ABS5U5L8_9BACT</name>
<dbReference type="InterPro" id="IPR049458">
    <property type="entry name" value="EpsG-like"/>
</dbReference>
<feature type="transmembrane region" description="Helical" evidence="1">
    <location>
        <begin position="134"/>
        <end position="150"/>
    </location>
</feature>
<keyword evidence="1" id="KW-0812">Transmembrane</keyword>
<dbReference type="RefSeq" id="WP_214296678.1">
    <property type="nucleotide sequence ID" value="NZ_JAHDYS010000003.1"/>
</dbReference>
<evidence type="ECO:0000313" key="3">
    <source>
        <dbReference type="Proteomes" id="UP000784128"/>
    </source>
</evidence>
<feature type="transmembrane region" description="Helical" evidence="1">
    <location>
        <begin position="194"/>
        <end position="215"/>
    </location>
</feature>